<dbReference type="InterPro" id="IPR013126">
    <property type="entry name" value="Hsp_70_fam"/>
</dbReference>
<name>A0ABM0MT79_SACKO</name>
<dbReference type="RefSeq" id="XP_006823220.1">
    <property type="nucleotide sequence ID" value="XM_006823157.1"/>
</dbReference>
<evidence type="ECO:0000256" key="2">
    <source>
        <dbReference type="ARBA" id="ARBA00022741"/>
    </source>
</evidence>
<proteinExistence type="inferred from homology"/>
<dbReference type="Gene3D" id="2.60.34.10">
    <property type="entry name" value="Substrate Binding Domain Of DNAk, Chain A, domain 1"/>
    <property type="match status" value="1"/>
</dbReference>
<dbReference type="PANTHER" id="PTHR19375">
    <property type="entry name" value="HEAT SHOCK PROTEIN 70KDA"/>
    <property type="match status" value="1"/>
</dbReference>
<dbReference type="Pfam" id="PF00012">
    <property type="entry name" value="HSP70"/>
    <property type="match status" value="1"/>
</dbReference>
<accession>A0ABM0MT79</accession>
<dbReference type="Proteomes" id="UP000694865">
    <property type="component" value="Unplaced"/>
</dbReference>
<dbReference type="GeneID" id="102807992"/>
<gene>
    <name evidence="5" type="primary">LOC102807992</name>
</gene>
<keyword evidence="4" id="KW-1185">Reference proteome</keyword>
<dbReference type="InterPro" id="IPR018181">
    <property type="entry name" value="Heat_shock_70_CS"/>
</dbReference>
<dbReference type="SUPFAM" id="SSF53067">
    <property type="entry name" value="Actin-like ATPase domain"/>
    <property type="match status" value="1"/>
</dbReference>
<protein>
    <submittedName>
        <fullName evidence="5">Heat shock 70 kDa protein cognate 3-like</fullName>
    </submittedName>
</protein>
<comment type="similarity">
    <text evidence="1">Belongs to the heat shock protein 70 family.</text>
</comment>
<dbReference type="PRINTS" id="PR00301">
    <property type="entry name" value="HEATSHOCK70"/>
</dbReference>
<evidence type="ECO:0000313" key="4">
    <source>
        <dbReference type="Proteomes" id="UP000694865"/>
    </source>
</evidence>
<dbReference type="InterPro" id="IPR029047">
    <property type="entry name" value="HSP70_peptide-bd_sf"/>
</dbReference>
<organism evidence="4 5">
    <name type="scientific">Saccoglossus kowalevskii</name>
    <name type="common">Acorn worm</name>
    <dbReference type="NCBI Taxonomy" id="10224"/>
    <lineage>
        <taxon>Eukaryota</taxon>
        <taxon>Metazoa</taxon>
        <taxon>Hemichordata</taxon>
        <taxon>Enteropneusta</taxon>
        <taxon>Harrimaniidae</taxon>
        <taxon>Saccoglossus</taxon>
    </lineage>
</organism>
<dbReference type="SUPFAM" id="SSF100920">
    <property type="entry name" value="Heat shock protein 70kD (HSP70), peptide-binding domain"/>
    <property type="match status" value="1"/>
</dbReference>
<reference evidence="5" key="1">
    <citation type="submission" date="2025-08" db="UniProtKB">
        <authorList>
            <consortium name="RefSeq"/>
        </authorList>
    </citation>
    <scope>IDENTIFICATION</scope>
    <source>
        <tissue evidence="5">Testes</tissue>
    </source>
</reference>
<evidence type="ECO:0000256" key="1">
    <source>
        <dbReference type="ARBA" id="ARBA00007381"/>
    </source>
</evidence>
<keyword evidence="2" id="KW-0547">Nucleotide-binding</keyword>
<dbReference type="PROSITE" id="PS01036">
    <property type="entry name" value="HSP70_3"/>
    <property type="match status" value="1"/>
</dbReference>
<sequence>DLFRSTLKPVQSVIDDSGLQKQDINEIVLIGGSTRIPKIQQLVRDFFGGKEPSRGINPDEAVAYGAAVQGGILAGETWTRAIEVLDITSLALGFEIVGGELTELIPKNTRIPTKKSKFFFLDKFRPSVTIRVFEGERPMTKYGQPFSVLDVGVAQVDVIFK</sequence>
<dbReference type="InterPro" id="IPR043129">
    <property type="entry name" value="ATPase_NBD"/>
</dbReference>
<evidence type="ECO:0000256" key="3">
    <source>
        <dbReference type="ARBA" id="ARBA00022840"/>
    </source>
</evidence>
<keyword evidence="3" id="KW-0067">ATP-binding</keyword>
<feature type="non-terminal residue" evidence="5">
    <location>
        <position position="161"/>
    </location>
</feature>
<feature type="non-terminal residue" evidence="5">
    <location>
        <position position="1"/>
    </location>
</feature>
<dbReference type="Gene3D" id="3.30.420.40">
    <property type="match status" value="1"/>
</dbReference>
<evidence type="ECO:0000313" key="5">
    <source>
        <dbReference type="RefSeq" id="XP_006823220.1"/>
    </source>
</evidence>